<evidence type="ECO:0000256" key="4">
    <source>
        <dbReference type="ARBA" id="ARBA00022475"/>
    </source>
</evidence>
<dbReference type="CDD" id="cd06550">
    <property type="entry name" value="TM_ABC_iron-siderophores_like"/>
    <property type="match status" value="1"/>
</dbReference>
<feature type="transmembrane region" description="Helical" evidence="9">
    <location>
        <begin position="338"/>
        <end position="358"/>
    </location>
</feature>
<feature type="transmembrane region" description="Helical" evidence="9">
    <location>
        <begin position="308"/>
        <end position="331"/>
    </location>
</feature>
<proteinExistence type="inferred from homology"/>
<keyword evidence="5 9" id="KW-0812">Transmembrane</keyword>
<dbReference type="Proteomes" id="UP000249516">
    <property type="component" value="Unassembled WGS sequence"/>
</dbReference>
<accession>A0A495ABE5</accession>
<evidence type="ECO:0000256" key="5">
    <source>
        <dbReference type="ARBA" id="ARBA00022692"/>
    </source>
</evidence>
<feature type="transmembrane region" description="Helical" evidence="9">
    <location>
        <begin position="120"/>
        <end position="142"/>
    </location>
</feature>
<feature type="region of interest" description="Disordered" evidence="8">
    <location>
        <begin position="1"/>
        <end position="22"/>
    </location>
</feature>
<dbReference type="PANTHER" id="PTHR30472">
    <property type="entry name" value="FERRIC ENTEROBACTIN TRANSPORT SYSTEM PERMEASE PROTEIN"/>
    <property type="match status" value="1"/>
</dbReference>
<dbReference type="PANTHER" id="PTHR30472:SF1">
    <property type="entry name" value="FE(3+) DICITRATE TRANSPORT SYSTEM PERMEASE PROTEIN FECC-RELATED"/>
    <property type="match status" value="1"/>
</dbReference>
<keyword evidence="4" id="KW-1003">Cell membrane</keyword>
<comment type="subcellular location">
    <subcellularLocation>
        <location evidence="1">Cell membrane</location>
        <topology evidence="1">Multi-pass membrane protein</topology>
    </subcellularLocation>
</comment>
<feature type="transmembrane region" description="Helical" evidence="9">
    <location>
        <begin position="176"/>
        <end position="200"/>
    </location>
</feature>
<dbReference type="AlphaFoldDB" id="A0A495ABE5"/>
<evidence type="ECO:0000313" key="11">
    <source>
        <dbReference type="Proteomes" id="UP000249516"/>
    </source>
</evidence>
<dbReference type="GO" id="GO:0022857">
    <property type="term" value="F:transmembrane transporter activity"/>
    <property type="evidence" value="ECO:0007669"/>
    <property type="project" value="InterPro"/>
</dbReference>
<name>A0A495ABE5_9MICC</name>
<dbReference type="EMBL" id="PNJG02000001">
    <property type="protein sequence ID" value="RKQ37153.1"/>
    <property type="molecule type" value="Genomic_DNA"/>
</dbReference>
<evidence type="ECO:0000256" key="3">
    <source>
        <dbReference type="ARBA" id="ARBA00022448"/>
    </source>
</evidence>
<evidence type="ECO:0000256" key="2">
    <source>
        <dbReference type="ARBA" id="ARBA00007935"/>
    </source>
</evidence>
<comment type="similarity">
    <text evidence="2">Belongs to the binding-protein-dependent transport system permease family. FecCD subfamily.</text>
</comment>
<keyword evidence="3" id="KW-0813">Transport</keyword>
<evidence type="ECO:0000256" key="7">
    <source>
        <dbReference type="ARBA" id="ARBA00023136"/>
    </source>
</evidence>
<dbReference type="InterPro" id="IPR037294">
    <property type="entry name" value="ABC_BtuC-like"/>
</dbReference>
<evidence type="ECO:0000256" key="6">
    <source>
        <dbReference type="ARBA" id="ARBA00022989"/>
    </source>
</evidence>
<reference evidence="10 11" key="1">
    <citation type="submission" date="2018-10" db="EMBL/GenBank/DDBJ databases">
        <title>Kocuria tytouropygialis sp. nov., isolated from the uropygial gland of an American barn owl (Tyto furcata).</title>
        <authorList>
            <person name="Braun M.S."/>
            <person name="Wang E."/>
            <person name="Zimmermann S."/>
            <person name="Wagner H."/>
            <person name="Wink M."/>
        </authorList>
    </citation>
    <scope>NUCLEOTIDE SEQUENCE [LARGE SCALE GENOMIC DNA]</scope>
    <source>
        <strain evidence="10 11">442</strain>
    </source>
</reference>
<keyword evidence="7 9" id="KW-0472">Membrane</keyword>
<dbReference type="GO" id="GO:0033214">
    <property type="term" value="P:siderophore-iron import into cell"/>
    <property type="evidence" value="ECO:0007669"/>
    <property type="project" value="TreeGrafter"/>
</dbReference>
<gene>
    <name evidence="10" type="ORF">C1C97_002455</name>
</gene>
<dbReference type="OrthoDB" id="9782305at2"/>
<dbReference type="GO" id="GO:0005886">
    <property type="term" value="C:plasma membrane"/>
    <property type="evidence" value="ECO:0007669"/>
    <property type="project" value="UniProtKB-SubCell"/>
</dbReference>
<sequence length="361" mass="36022">MGFVTGSTTLARSDAPRPARAARPGRRGALWAALLAVLLVAVVLSISCGSRPIGPATTWHAVPYVLTGHADAVPGVAPLDGAVVQTRVWRTAAGVLTGAALAVAGALLQGATRNPLGDPGILGLTAGAAFAVVTGGALLGLSGVVNQLWLAAAGSAVAMTAVYALAAVARGGARPVTLALTGAAVSAGLTALTSAILLSHQATFDTFRRWQVGELTRPDGTFLLLAAPVVLVALVLGWWLARSLDTLSLGDALGRGLGTHPALTRSLVGVAVVLLAGTATALVGPLVFCGLLVPHAVRALVGVSYRRVVPACLLAGPGIVLLADVVARVVVPDREIQVGIALVVIGAPALVAVLRGRAVAT</sequence>
<evidence type="ECO:0000256" key="1">
    <source>
        <dbReference type="ARBA" id="ARBA00004651"/>
    </source>
</evidence>
<dbReference type="SUPFAM" id="SSF81345">
    <property type="entry name" value="ABC transporter involved in vitamin B12 uptake, BtuC"/>
    <property type="match status" value="1"/>
</dbReference>
<evidence type="ECO:0000256" key="8">
    <source>
        <dbReference type="SAM" id="MobiDB-lite"/>
    </source>
</evidence>
<evidence type="ECO:0000313" key="10">
    <source>
        <dbReference type="EMBL" id="RKQ37153.1"/>
    </source>
</evidence>
<organism evidence="10 11">
    <name type="scientific">Kocuria tytonis</name>
    <dbReference type="NCBI Taxonomy" id="2054280"/>
    <lineage>
        <taxon>Bacteria</taxon>
        <taxon>Bacillati</taxon>
        <taxon>Actinomycetota</taxon>
        <taxon>Actinomycetes</taxon>
        <taxon>Micrococcales</taxon>
        <taxon>Micrococcaceae</taxon>
        <taxon>Kocuria</taxon>
    </lineage>
</organism>
<dbReference type="Gene3D" id="1.10.3470.10">
    <property type="entry name" value="ABC transporter involved in vitamin B12 uptake, BtuC"/>
    <property type="match status" value="1"/>
</dbReference>
<dbReference type="Pfam" id="PF01032">
    <property type="entry name" value="FecCD"/>
    <property type="match status" value="1"/>
</dbReference>
<feature type="transmembrane region" description="Helical" evidence="9">
    <location>
        <begin position="220"/>
        <end position="241"/>
    </location>
</feature>
<keyword evidence="6 9" id="KW-1133">Transmembrane helix</keyword>
<protein>
    <submittedName>
        <fullName evidence="10">Iron ABC transporter permease</fullName>
    </submittedName>
</protein>
<evidence type="ECO:0000256" key="9">
    <source>
        <dbReference type="SAM" id="Phobius"/>
    </source>
</evidence>
<feature type="transmembrane region" description="Helical" evidence="9">
    <location>
        <begin position="262"/>
        <end position="288"/>
    </location>
</feature>
<feature type="compositionally biased region" description="Low complexity" evidence="8">
    <location>
        <begin position="10"/>
        <end position="22"/>
    </location>
</feature>
<feature type="transmembrane region" description="Helical" evidence="9">
    <location>
        <begin position="28"/>
        <end position="47"/>
    </location>
</feature>
<feature type="transmembrane region" description="Helical" evidence="9">
    <location>
        <begin position="88"/>
        <end position="108"/>
    </location>
</feature>
<comment type="caution">
    <text evidence="10">The sequence shown here is derived from an EMBL/GenBank/DDBJ whole genome shotgun (WGS) entry which is preliminary data.</text>
</comment>
<keyword evidence="11" id="KW-1185">Reference proteome</keyword>
<dbReference type="InterPro" id="IPR000522">
    <property type="entry name" value="ABC_transptr_permease_BtuC"/>
</dbReference>
<feature type="transmembrane region" description="Helical" evidence="9">
    <location>
        <begin position="148"/>
        <end position="169"/>
    </location>
</feature>